<comment type="caution">
    <text evidence="3">The sequence shown here is derived from an EMBL/GenBank/DDBJ whole genome shotgun (WGS) entry which is preliminary data.</text>
</comment>
<evidence type="ECO:0000313" key="3">
    <source>
        <dbReference type="EMBL" id="MBB5315786.1"/>
    </source>
</evidence>
<feature type="domain" description="DUF218" evidence="2">
    <location>
        <begin position="40"/>
        <end position="172"/>
    </location>
</feature>
<name>A0A7W8IG71_9BACT</name>
<keyword evidence="1" id="KW-0472">Membrane</keyword>
<protein>
    <submittedName>
        <fullName evidence="3">Uncharacterized SAM-binding protein YcdF (DUF218 family)</fullName>
    </submittedName>
</protein>
<evidence type="ECO:0000256" key="1">
    <source>
        <dbReference type="SAM" id="Phobius"/>
    </source>
</evidence>
<accession>A0A7W8IG71</accession>
<dbReference type="GO" id="GO:0005886">
    <property type="term" value="C:plasma membrane"/>
    <property type="evidence" value="ECO:0007669"/>
    <property type="project" value="TreeGrafter"/>
</dbReference>
<reference evidence="3" key="1">
    <citation type="submission" date="2020-08" db="EMBL/GenBank/DDBJ databases">
        <title>Genomic Encyclopedia of Type Strains, Phase IV (KMG-V): Genome sequencing to study the core and pangenomes of soil and plant-associated prokaryotes.</title>
        <authorList>
            <person name="Whitman W."/>
        </authorList>
    </citation>
    <scope>NUCLEOTIDE SEQUENCE [LARGE SCALE GENOMIC DNA]</scope>
    <source>
        <strain evidence="3">M8UP27</strain>
    </source>
</reference>
<feature type="transmembrane region" description="Helical" evidence="1">
    <location>
        <begin position="7"/>
        <end position="26"/>
    </location>
</feature>
<gene>
    <name evidence="3" type="ORF">HDF09_000436</name>
</gene>
<organism evidence="3 4">
    <name type="scientific">Tunturiibacter empetritectus</name>
    <dbReference type="NCBI Taxonomy" id="3069691"/>
    <lineage>
        <taxon>Bacteria</taxon>
        <taxon>Pseudomonadati</taxon>
        <taxon>Acidobacteriota</taxon>
        <taxon>Terriglobia</taxon>
        <taxon>Terriglobales</taxon>
        <taxon>Acidobacteriaceae</taxon>
        <taxon>Tunturiibacter</taxon>
    </lineage>
</organism>
<proteinExistence type="predicted"/>
<dbReference type="InterPro" id="IPR003848">
    <property type="entry name" value="DUF218"/>
</dbReference>
<dbReference type="InterPro" id="IPR014729">
    <property type="entry name" value="Rossmann-like_a/b/a_fold"/>
</dbReference>
<dbReference type="EMBL" id="JACHDY010000001">
    <property type="protein sequence ID" value="MBB5315786.1"/>
    <property type="molecule type" value="Genomic_DNA"/>
</dbReference>
<dbReference type="Gene3D" id="3.40.50.620">
    <property type="entry name" value="HUPs"/>
    <property type="match status" value="1"/>
</dbReference>
<dbReference type="PANTHER" id="PTHR30336">
    <property type="entry name" value="INNER MEMBRANE PROTEIN, PROBABLE PERMEASE"/>
    <property type="match status" value="1"/>
</dbReference>
<dbReference type="InterPro" id="IPR051599">
    <property type="entry name" value="Cell_Envelope_Assoc"/>
</dbReference>
<dbReference type="Proteomes" id="UP000568106">
    <property type="component" value="Unassembled WGS sequence"/>
</dbReference>
<dbReference type="AlphaFoldDB" id="A0A7W8IG71"/>
<keyword evidence="4" id="KW-1185">Reference proteome</keyword>
<sequence length="205" mass="23119">MRSLRKILIILLAVVFVVIVCATFVYRKIPNGNTDLRHFDTLIVLGNPAMPDGTPSPEQRERTLEAVREYRDGVASHLIFTGGAAHNRFVEADVMKTLAVANGVPSSEITVEDQAQNTIQNIYYSDQIMDAHHWTSAEVISSPSHLPRTGLILSRYHFAWRTHAAPWPAEYTLLEKLMHFCVEAEYCLKLRVFGFPASRFLPKPA</sequence>
<dbReference type="CDD" id="cd06259">
    <property type="entry name" value="YdcF-like"/>
    <property type="match status" value="1"/>
</dbReference>
<keyword evidence="1" id="KW-0812">Transmembrane</keyword>
<keyword evidence="1" id="KW-1133">Transmembrane helix</keyword>
<dbReference type="Pfam" id="PF02698">
    <property type="entry name" value="DUF218"/>
    <property type="match status" value="1"/>
</dbReference>
<dbReference type="PANTHER" id="PTHR30336:SF20">
    <property type="entry name" value="DUF218 DOMAIN-CONTAINING PROTEIN"/>
    <property type="match status" value="1"/>
</dbReference>
<evidence type="ECO:0000259" key="2">
    <source>
        <dbReference type="Pfam" id="PF02698"/>
    </source>
</evidence>
<evidence type="ECO:0000313" key="4">
    <source>
        <dbReference type="Proteomes" id="UP000568106"/>
    </source>
</evidence>